<dbReference type="SUPFAM" id="SSF48652">
    <property type="entry name" value="Tetraspanin"/>
    <property type="match status" value="1"/>
</dbReference>
<comment type="subcellular location">
    <subcellularLocation>
        <location evidence="1 6">Membrane</location>
        <topology evidence="1 6">Multi-pass membrane protein</topology>
    </subcellularLocation>
</comment>
<keyword evidence="5 6" id="KW-0472">Membrane</keyword>
<evidence type="ECO:0000313" key="7">
    <source>
        <dbReference type="Proteomes" id="UP001652582"/>
    </source>
</evidence>
<dbReference type="PRINTS" id="PR00259">
    <property type="entry name" value="TMFOUR"/>
</dbReference>
<dbReference type="RefSeq" id="XP_023949529.1">
    <property type="nucleotide sequence ID" value="XM_024093761.1"/>
</dbReference>
<dbReference type="RefSeq" id="XP_023949528.1">
    <property type="nucleotide sequence ID" value="XM_024093760.1"/>
</dbReference>
<evidence type="ECO:0000313" key="9">
    <source>
        <dbReference type="RefSeq" id="XP_023949529.1"/>
    </source>
</evidence>
<dbReference type="PIRSF" id="PIRSF002419">
    <property type="entry name" value="Tetraspanin"/>
    <property type="match status" value="1"/>
</dbReference>
<keyword evidence="3 6" id="KW-0812">Transmembrane</keyword>
<dbReference type="PANTHER" id="PTHR19282">
    <property type="entry name" value="TETRASPANIN"/>
    <property type="match status" value="1"/>
</dbReference>
<sequence>MARNNLELGMRCIKYMLLCVTAIFVLTSALIISVGTTIYAIYYDVSFFLDSQLFSPATFIIVIGIIMLFVSLFGCIGALKESTCLVNIFAVVLSLVLVMELSAAIAAYVLRAQVADMLDQNLRNTLPYYYTNSEVEDGFDFIQSRLNCCGVDSYLDWGEVPSNGHAGIAVSNITVPYSCCAQTSAEVLGDTEVQQCLKLYANGCLPRITYLIYQSAGLIGAGALTIAFIQIIGIVFSFSLAGAIRKAKNDRERRRWEIQERMINAYTSLNPEKEQKPVVYVPFQGQATA</sequence>
<dbReference type="GeneID" id="112054104"/>
<dbReference type="GO" id="GO:0005886">
    <property type="term" value="C:plasma membrane"/>
    <property type="evidence" value="ECO:0007669"/>
    <property type="project" value="TreeGrafter"/>
</dbReference>
<feature type="transmembrane region" description="Helical" evidence="6">
    <location>
        <begin position="54"/>
        <end position="79"/>
    </location>
</feature>
<proteinExistence type="inferred from homology"/>
<evidence type="ECO:0000256" key="4">
    <source>
        <dbReference type="ARBA" id="ARBA00022989"/>
    </source>
</evidence>
<dbReference type="AlphaFoldDB" id="A0A6J1NXR2"/>
<dbReference type="InterPro" id="IPR018503">
    <property type="entry name" value="Tetraspanin_CS"/>
</dbReference>
<protein>
    <recommendedName>
        <fullName evidence="6">Tetraspanin</fullName>
    </recommendedName>
</protein>
<dbReference type="Proteomes" id="UP001652582">
    <property type="component" value="Chromosome 5"/>
</dbReference>
<accession>A0A6J1NXR2</accession>
<dbReference type="PANTHER" id="PTHR19282:SF28">
    <property type="entry name" value="TETRASPANIN"/>
    <property type="match status" value="1"/>
</dbReference>
<dbReference type="PROSITE" id="PS00421">
    <property type="entry name" value="TM4_1"/>
    <property type="match status" value="1"/>
</dbReference>
<feature type="transmembrane region" description="Helical" evidence="6">
    <location>
        <begin position="86"/>
        <end position="110"/>
    </location>
</feature>
<feature type="transmembrane region" description="Helical" evidence="6">
    <location>
        <begin position="218"/>
        <end position="244"/>
    </location>
</feature>
<feature type="transmembrane region" description="Helical" evidence="6">
    <location>
        <begin position="12"/>
        <end position="42"/>
    </location>
</feature>
<dbReference type="Pfam" id="PF00335">
    <property type="entry name" value="Tetraspanin"/>
    <property type="match status" value="1"/>
</dbReference>
<keyword evidence="4 6" id="KW-1133">Transmembrane helix</keyword>
<dbReference type="KEGG" id="bany:112054104"/>
<evidence type="ECO:0000256" key="3">
    <source>
        <dbReference type="ARBA" id="ARBA00022692"/>
    </source>
</evidence>
<dbReference type="Gene3D" id="1.10.1450.10">
    <property type="entry name" value="Tetraspanin"/>
    <property type="match status" value="1"/>
</dbReference>
<evidence type="ECO:0000256" key="5">
    <source>
        <dbReference type="ARBA" id="ARBA00023136"/>
    </source>
</evidence>
<dbReference type="CDD" id="cd03127">
    <property type="entry name" value="tetraspanin_LEL"/>
    <property type="match status" value="1"/>
</dbReference>
<evidence type="ECO:0000256" key="2">
    <source>
        <dbReference type="ARBA" id="ARBA00006840"/>
    </source>
</evidence>
<dbReference type="OrthoDB" id="10051815at2759"/>
<dbReference type="InterPro" id="IPR000301">
    <property type="entry name" value="Tetraspanin_animals"/>
</dbReference>
<evidence type="ECO:0000256" key="6">
    <source>
        <dbReference type="RuleBase" id="RU361218"/>
    </source>
</evidence>
<dbReference type="InterPro" id="IPR008952">
    <property type="entry name" value="Tetraspanin_EC2_sf"/>
</dbReference>
<dbReference type="InterPro" id="IPR018499">
    <property type="entry name" value="Tetraspanin/Peripherin"/>
</dbReference>
<name>A0A6J1NXR2_BICAN</name>
<reference evidence="8 9" key="1">
    <citation type="submission" date="2025-04" db="UniProtKB">
        <authorList>
            <consortium name="RefSeq"/>
        </authorList>
    </citation>
    <scope>IDENTIFICATION</scope>
</reference>
<gene>
    <name evidence="8 9" type="primary">LOC112054104</name>
</gene>
<keyword evidence="7" id="KW-1185">Reference proteome</keyword>
<evidence type="ECO:0000256" key="1">
    <source>
        <dbReference type="ARBA" id="ARBA00004141"/>
    </source>
</evidence>
<evidence type="ECO:0000313" key="8">
    <source>
        <dbReference type="RefSeq" id="XP_023949528.1"/>
    </source>
</evidence>
<organism evidence="7 8">
    <name type="scientific">Bicyclus anynana</name>
    <name type="common">Squinting bush brown butterfly</name>
    <dbReference type="NCBI Taxonomy" id="110368"/>
    <lineage>
        <taxon>Eukaryota</taxon>
        <taxon>Metazoa</taxon>
        <taxon>Ecdysozoa</taxon>
        <taxon>Arthropoda</taxon>
        <taxon>Hexapoda</taxon>
        <taxon>Insecta</taxon>
        <taxon>Pterygota</taxon>
        <taxon>Neoptera</taxon>
        <taxon>Endopterygota</taxon>
        <taxon>Lepidoptera</taxon>
        <taxon>Glossata</taxon>
        <taxon>Ditrysia</taxon>
        <taxon>Papilionoidea</taxon>
        <taxon>Nymphalidae</taxon>
        <taxon>Satyrinae</taxon>
        <taxon>Satyrini</taxon>
        <taxon>Mycalesina</taxon>
        <taxon>Bicyclus</taxon>
    </lineage>
</organism>
<comment type="similarity">
    <text evidence="2 6">Belongs to the tetraspanin (TM4SF) family.</text>
</comment>